<gene>
    <name evidence="8" type="ORF">PQO03_07335</name>
</gene>
<dbReference type="Pfam" id="PF00884">
    <property type="entry name" value="Sulfatase"/>
    <property type="match status" value="1"/>
</dbReference>
<evidence type="ECO:0000313" key="8">
    <source>
        <dbReference type="EMBL" id="WDE95530.1"/>
    </source>
</evidence>
<comment type="similarity">
    <text evidence="2">Belongs to the sulfatase family.</text>
</comment>
<evidence type="ECO:0000256" key="3">
    <source>
        <dbReference type="ARBA" id="ARBA00022723"/>
    </source>
</evidence>
<evidence type="ECO:0000256" key="2">
    <source>
        <dbReference type="ARBA" id="ARBA00008779"/>
    </source>
</evidence>
<keyword evidence="4" id="KW-0732">Signal</keyword>
<name>A0ABY7VQL2_9BACT</name>
<dbReference type="InterPro" id="IPR035874">
    <property type="entry name" value="IDS"/>
</dbReference>
<keyword evidence="6" id="KW-0106">Calcium</keyword>
<dbReference type="SUPFAM" id="SSF53649">
    <property type="entry name" value="Alkaline phosphatase-like"/>
    <property type="match status" value="1"/>
</dbReference>
<keyword evidence="5" id="KW-0378">Hydrolase</keyword>
<dbReference type="EMBL" id="CP117811">
    <property type="protein sequence ID" value="WDE95530.1"/>
    <property type="molecule type" value="Genomic_DNA"/>
</dbReference>
<keyword evidence="3" id="KW-0479">Metal-binding</keyword>
<dbReference type="Gene3D" id="3.40.720.10">
    <property type="entry name" value="Alkaline Phosphatase, subunit A"/>
    <property type="match status" value="1"/>
</dbReference>
<evidence type="ECO:0000256" key="4">
    <source>
        <dbReference type="ARBA" id="ARBA00022729"/>
    </source>
</evidence>
<evidence type="ECO:0000256" key="5">
    <source>
        <dbReference type="ARBA" id="ARBA00022801"/>
    </source>
</evidence>
<feature type="domain" description="Sulfatase N-terminal" evidence="7">
    <location>
        <begin position="23"/>
        <end position="374"/>
    </location>
</feature>
<keyword evidence="9" id="KW-1185">Reference proteome</keyword>
<reference evidence="8 9" key="1">
    <citation type="submission" date="2023-02" db="EMBL/GenBank/DDBJ databases">
        <title>Genome sequence of Lentisphaera profundi SAORIC-696.</title>
        <authorList>
            <person name="Kim e."/>
            <person name="Cho J.-C."/>
            <person name="Choi A."/>
            <person name="Kang I."/>
        </authorList>
    </citation>
    <scope>NUCLEOTIDE SEQUENCE [LARGE SCALE GENOMIC DNA]</scope>
    <source>
        <strain evidence="8 9">SAORIC-696</strain>
    </source>
</reference>
<dbReference type="InterPro" id="IPR017850">
    <property type="entry name" value="Alkaline_phosphatase_core_sf"/>
</dbReference>
<evidence type="ECO:0000259" key="7">
    <source>
        <dbReference type="Pfam" id="PF00884"/>
    </source>
</evidence>
<comment type="cofactor">
    <cofactor evidence="1">
        <name>Ca(2+)</name>
        <dbReference type="ChEBI" id="CHEBI:29108"/>
    </cofactor>
</comment>
<evidence type="ECO:0000256" key="6">
    <source>
        <dbReference type="ARBA" id="ARBA00022837"/>
    </source>
</evidence>
<proteinExistence type="inferred from homology"/>
<organism evidence="8 9">
    <name type="scientific">Lentisphaera profundi</name>
    <dbReference type="NCBI Taxonomy" id="1658616"/>
    <lineage>
        <taxon>Bacteria</taxon>
        <taxon>Pseudomonadati</taxon>
        <taxon>Lentisphaerota</taxon>
        <taxon>Lentisphaeria</taxon>
        <taxon>Lentisphaerales</taxon>
        <taxon>Lentisphaeraceae</taxon>
        <taxon>Lentisphaera</taxon>
    </lineage>
</organism>
<dbReference type="PANTHER" id="PTHR45953:SF1">
    <property type="entry name" value="IDURONATE 2-SULFATASE"/>
    <property type="match status" value="1"/>
</dbReference>
<evidence type="ECO:0000313" key="9">
    <source>
        <dbReference type="Proteomes" id="UP001214250"/>
    </source>
</evidence>
<evidence type="ECO:0000256" key="1">
    <source>
        <dbReference type="ARBA" id="ARBA00001913"/>
    </source>
</evidence>
<accession>A0ABY7VQL2</accession>
<dbReference type="PANTHER" id="PTHR45953">
    <property type="entry name" value="IDURONATE 2-SULFATASE"/>
    <property type="match status" value="1"/>
</dbReference>
<dbReference type="InterPro" id="IPR000917">
    <property type="entry name" value="Sulfatase_N"/>
</dbReference>
<dbReference type="RefSeq" id="WP_274149163.1">
    <property type="nucleotide sequence ID" value="NZ_CP117811.1"/>
</dbReference>
<sequence length="470" mass="53897">MNKKFLLFLFALIANISAENKYNVVMICVDDLRNELGCYGVEEVISPNFDRLASESVMFDHHYVQIPTCGASRYALLTGQYPTTKASMGNGAFKQLNKVQQEGAQSLPELFRRSGYVTSVIGKVSHTADGRNFSYNGKGKGDDEVPFAWDWKKTPFGEWKRAWGCFFAYANGKHREDGSGYKPRMEFEDVADNELPDGMNTDEALRQLDELKDKRFFLSLGFYKPHLPFVAPKKYWDMYEGVDIKLAKHNKKGYTAYWHGSGEFYKYQGDKTKPLSEKEQLKHRRAYYACISYVDAQIGRVMDKLKELNLDQNTVVVLWSDHGWHLGDHQMWGKHNLHEQALASPLMIKVPGTEARKCSAVVETVDIFPTLKELCQTSFTKTQKKLSGQDLGPILFSVDTRGRDSAFSFWKNAKSVRTKNYRLIVTQEKSGENKNIELYDHRNDPDEIRNVARENPEVVSELLKKINKKI</sequence>
<dbReference type="Proteomes" id="UP001214250">
    <property type="component" value="Chromosome 1"/>
</dbReference>
<protein>
    <submittedName>
        <fullName evidence="8">Sulfatase</fullName>
    </submittedName>
</protein>
<dbReference type="CDD" id="cd16030">
    <property type="entry name" value="iduronate-2-sulfatase"/>
    <property type="match status" value="1"/>
</dbReference>